<name>A0A2W5F8M0_9SPHI</name>
<dbReference type="InterPro" id="IPR005632">
    <property type="entry name" value="Chaperone_Skp"/>
</dbReference>
<accession>A0A2W5F8M0</accession>
<dbReference type="Pfam" id="PF03938">
    <property type="entry name" value="OmpH"/>
    <property type="match status" value="1"/>
</dbReference>
<reference evidence="2 3" key="1">
    <citation type="submission" date="2017-11" db="EMBL/GenBank/DDBJ databases">
        <title>Infants hospitalized years apart are colonized by the same room-sourced microbial strains.</title>
        <authorList>
            <person name="Brooks B."/>
            <person name="Olm M.R."/>
            <person name="Firek B.A."/>
            <person name="Baker R."/>
            <person name="Thomas B.C."/>
            <person name="Morowitz M.J."/>
            <person name="Banfield J.F."/>
        </authorList>
    </citation>
    <scope>NUCLEOTIDE SEQUENCE [LARGE SCALE GENOMIC DNA]</scope>
    <source>
        <strain evidence="2">S2_009_000_R2_76</strain>
    </source>
</reference>
<organism evidence="2 3">
    <name type="scientific">Pseudopedobacter saltans</name>
    <dbReference type="NCBI Taxonomy" id="151895"/>
    <lineage>
        <taxon>Bacteria</taxon>
        <taxon>Pseudomonadati</taxon>
        <taxon>Bacteroidota</taxon>
        <taxon>Sphingobacteriia</taxon>
        <taxon>Sphingobacteriales</taxon>
        <taxon>Sphingobacteriaceae</taxon>
        <taxon>Pseudopedobacter</taxon>
    </lineage>
</organism>
<dbReference type="InterPro" id="IPR024930">
    <property type="entry name" value="Skp_dom_sf"/>
</dbReference>
<dbReference type="GO" id="GO:0051082">
    <property type="term" value="F:unfolded protein binding"/>
    <property type="evidence" value="ECO:0007669"/>
    <property type="project" value="InterPro"/>
</dbReference>
<dbReference type="Gene3D" id="3.30.910.20">
    <property type="entry name" value="Skp domain"/>
    <property type="match status" value="1"/>
</dbReference>
<keyword evidence="1" id="KW-0732">Signal</keyword>
<dbReference type="AlphaFoldDB" id="A0A2W5F8M0"/>
<proteinExistence type="predicted"/>
<dbReference type="SUPFAM" id="SSF111384">
    <property type="entry name" value="OmpH-like"/>
    <property type="match status" value="1"/>
</dbReference>
<sequence>MKKVLLGLIAIVGMTFMAISANAQTGFKIGIFDAEGMIRFMPEYPHIDTLLQKFQVDSLAPRRDILESEFGRLDTAYKVDSAAKKPEARLQYLKDQKNQVLYQLINWQQIVQNESQRKYVQLAQPLYQKIVKALQTVVTAQHISVVLKPDAIEPAIAPNATYVVDLSIPVAKAVGIKIDDQGAGSAPATKPAGK</sequence>
<evidence type="ECO:0000256" key="1">
    <source>
        <dbReference type="SAM" id="SignalP"/>
    </source>
</evidence>
<feature type="signal peptide" evidence="1">
    <location>
        <begin position="1"/>
        <end position="23"/>
    </location>
</feature>
<dbReference type="Proteomes" id="UP000249645">
    <property type="component" value="Unassembled WGS sequence"/>
</dbReference>
<comment type="caution">
    <text evidence="2">The sequence shown here is derived from an EMBL/GenBank/DDBJ whole genome shotgun (WGS) entry which is preliminary data.</text>
</comment>
<evidence type="ECO:0000313" key="3">
    <source>
        <dbReference type="Proteomes" id="UP000249645"/>
    </source>
</evidence>
<dbReference type="EMBL" id="QFOI01000005">
    <property type="protein sequence ID" value="PZP52391.1"/>
    <property type="molecule type" value="Genomic_DNA"/>
</dbReference>
<evidence type="ECO:0000313" key="2">
    <source>
        <dbReference type="EMBL" id="PZP52391.1"/>
    </source>
</evidence>
<gene>
    <name evidence="2" type="ORF">DI598_00740</name>
</gene>
<protein>
    <recommendedName>
        <fullName evidence="4">Outer membrane chaperone Skp (OmpH)</fullName>
    </recommendedName>
</protein>
<feature type="chain" id="PRO_5016008390" description="Outer membrane chaperone Skp (OmpH)" evidence="1">
    <location>
        <begin position="24"/>
        <end position="194"/>
    </location>
</feature>
<evidence type="ECO:0008006" key="4">
    <source>
        <dbReference type="Google" id="ProtNLM"/>
    </source>
</evidence>